<protein>
    <submittedName>
        <fullName evidence="10">Ribonuclease E</fullName>
    </submittedName>
</protein>
<dbReference type="PANTHER" id="PTHR30001:SF0">
    <property type="entry name" value="RIBONUCLEASE G"/>
    <property type="match status" value="1"/>
</dbReference>
<dbReference type="EMBL" id="MN509464">
    <property type="protein sequence ID" value="QHO64049.1"/>
    <property type="molecule type" value="Genomic_DNA"/>
</dbReference>
<keyword evidence="5" id="KW-0460">Magnesium</keyword>
<comment type="function">
    <text evidence="7">Involved in intercistronic processing of primary transcripts from chloroplast operons. The endonucleolytic activity of the enzyme depends on the number of phosphates at the 5' end, is inhibited by structured RNA, and preferentially cleaves A/U-rich sequences.</text>
</comment>
<keyword evidence="8" id="KW-0812">Transmembrane</keyword>
<keyword evidence="8" id="KW-1133">Transmembrane helix</keyword>
<dbReference type="AlphaFoldDB" id="A0A6B9VP18"/>
<keyword evidence="4" id="KW-0378">Hydrolase</keyword>
<evidence type="ECO:0000313" key="10">
    <source>
        <dbReference type="EMBL" id="QHO64049.1"/>
    </source>
</evidence>
<dbReference type="InterPro" id="IPR003029">
    <property type="entry name" value="S1_domain"/>
</dbReference>
<keyword evidence="10" id="KW-0934">Plastid</keyword>
<dbReference type="GO" id="GO:0046872">
    <property type="term" value="F:metal ion binding"/>
    <property type="evidence" value="ECO:0007669"/>
    <property type="project" value="UniProtKB-KW"/>
</dbReference>
<name>A0A6B9VP18_9FLOR</name>
<dbReference type="PANTHER" id="PTHR30001">
    <property type="entry name" value="RIBONUCLEASE"/>
    <property type="match status" value="1"/>
</dbReference>
<dbReference type="Pfam" id="PF10150">
    <property type="entry name" value="RNase_E_G"/>
    <property type="match status" value="1"/>
</dbReference>
<dbReference type="PROSITE" id="PS50126">
    <property type="entry name" value="S1"/>
    <property type="match status" value="1"/>
</dbReference>
<reference evidence="10" key="1">
    <citation type="journal article" date="2020" name="J. Phycol.">
        <title>Relative expression analysis of light-harvesting genes in the freshwater alga Lympha mucosa (Batrachospermales, Rhodophyta).</title>
        <authorList>
            <person name="Evans J.R."/>
            <person name="Vis M.L."/>
        </authorList>
    </citation>
    <scope>NUCLEOTIDE SEQUENCE</scope>
</reference>
<evidence type="ECO:0000256" key="8">
    <source>
        <dbReference type="SAM" id="Phobius"/>
    </source>
</evidence>
<dbReference type="CDD" id="cd04453">
    <property type="entry name" value="S1_RNase_E"/>
    <property type="match status" value="1"/>
</dbReference>
<feature type="domain" description="S1 motif" evidence="9">
    <location>
        <begin position="35"/>
        <end position="117"/>
    </location>
</feature>
<dbReference type="Gene3D" id="2.40.50.140">
    <property type="entry name" value="Nucleic acid-binding proteins"/>
    <property type="match status" value="1"/>
</dbReference>
<evidence type="ECO:0000256" key="3">
    <source>
        <dbReference type="ARBA" id="ARBA00022723"/>
    </source>
</evidence>
<gene>
    <name evidence="10" type="primary">rne</name>
</gene>
<sequence>MIKKIIISRLNNIAAIIQQNKVQELIVINEIYQINDIYLGSVQKVFTAINAAFIKLNKNEKSGFIHTSDIKYNRKLRYIYSIANSITVNQILLVQILKEPTEHKGPRLTTNIHLTGQYLILMPFNNIISIANKIYDENERSYLRSLGVLIKPSMMGLLFKESSNGIREEALIEDLRNLRKQWNFILKATVYQKSPALIYKDKDIITKIIRDSYEKNTTQIIIDSKYGFKQLRYHLYRNQKIHQVRIPKLQLYQQQQCILEKFKINNTIIRALNPKVELAPGAYIFIESSEALTIIDVNSGSFNQSKNSKETILRTNCLAASEIAYQLKIRNINGVIIVDFIDMKTYKDQLKLLEHFHKVLKMDNARPHIVQLSELGLVELTRRRRGRSLLELFYNRKDNLFSKSKKVISKINDGLSEKNIIKNFNVNSIFFKKQFTKNLNLKHTIIQSTSKEILYIILFPLPNSLIIPIYLYYSTIGKIID</sequence>
<evidence type="ECO:0000256" key="6">
    <source>
        <dbReference type="ARBA" id="ARBA00022884"/>
    </source>
</evidence>
<comment type="cofactor">
    <cofactor evidence="1">
        <name>Mg(2+)</name>
        <dbReference type="ChEBI" id="CHEBI:18420"/>
    </cofactor>
</comment>
<proteinExistence type="inferred from homology"/>
<dbReference type="NCBIfam" id="TIGR00757">
    <property type="entry name" value="RNaseEG"/>
    <property type="match status" value="1"/>
</dbReference>
<dbReference type="GO" id="GO:0005737">
    <property type="term" value="C:cytoplasm"/>
    <property type="evidence" value="ECO:0007669"/>
    <property type="project" value="TreeGrafter"/>
</dbReference>
<dbReference type="InterPro" id="IPR004659">
    <property type="entry name" value="RNase_E/G"/>
</dbReference>
<comment type="similarity">
    <text evidence="2">Belongs to the RNase E/G family.</text>
</comment>
<feature type="transmembrane region" description="Helical" evidence="8">
    <location>
        <begin position="453"/>
        <end position="473"/>
    </location>
</feature>
<dbReference type="SMART" id="SM00316">
    <property type="entry name" value="S1"/>
    <property type="match status" value="1"/>
</dbReference>
<dbReference type="InterPro" id="IPR019307">
    <property type="entry name" value="RNA-bd_AU-1/RNase_E/G"/>
</dbReference>
<dbReference type="InterPro" id="IPR012340">
    <property type="entry name" value="NA-bd_OB-fold"/>
</dbReference>
<evidence type="ECO:0000256" key="2">
    <source>
        <dbReference type="ARBA" id="ARBA00005522"/>
    </source>
</evidence>
<evidence type="ECO:0000259" key="9">
    <source>
        <dbReference type="PROSITE" id="PS50126"/>
    </source>
</evidence>
<keyword evidence="6" id="KW-0694">RNA-binding</keyword>
<evidence type="ECO:0000256" key="4">
    <source>
        <dbReference type="ARBA" id="ARBA00022801"/>
    </source>
</evidence>
<dbReference type="GO" id="GO:0006364">
    <property type="term" value="P:rRNA processing"/>
    <property type="evidence" value="ECO:0007669"/>
    <property type="project" value="TreeGrafter"/>
</dbReference>
<keyword evidence="3" id="KW-0479">Metal-binding</keyword>
<evidence type="ECO:0000256" key="1">
    <source>
        <dbReference type="ARBA" id="ARBA00001946"/>
    </source>
</evidence>
<dbReference type="GO" id="GO:0003723">
    <property type="term" value="F:RNA binding"/>
    <property type="evidence" value="ECO:0007669"/>
    <property type="project" value="UniProtKB-KW"/>
</dbReference>
<dbReference type="SUPFAM" id="SSF50249">
    <property type="entry name" value="Nucleic acid-binding proteins"/>
    <property type="match status" value="1"/>
</dbReference>
<keyword evidence="8" id="KW-0472">Membrane</keyword>
<evidence type="ECO:0000256" key="7">
    <source>
        <dbReference type="ARBA" id="ARBA00023436"/>
    </source>
</evidence>
<dbReference type="GO" id="GO:0004540">
    <property type="term" value="F:RNA nuclease activity"/>
    <property type="evidence" value="ECO:0007669"/>
    <property type="project" value="InterPro"/>
</dbReference>
<geneLocation type="plastid" evidence="10"/>
<dbReference type="GO" id="GO:0016787">
    <property type="term" value="F:hydrolase activity"/>
    <property type="evidence" value="ECO:0007669"/>
    <property type="project" value="UniProtKB-KW"/>
</dbReference>
<evidence type="ECO:0000256" key="5">
    <source>
        <dbReference type="ARBA" id="ARBA00022842"/>
    </source>
</evidence>
<accession>A0A6B9VP18</accession>
<organism evidence="10">
    <name type="scientific">Lympha mucosa</name>
    <dbReference type="NCBI Taxonomy" id="2045360"/>
    <lineage>
        <taxon>Eukaryota</taxon>
        <taxon>Rhodophyta</taxon>
        <taxon>Florideophyceae</taxon>
        <taxon>Nemaliophycidae</taxon>
        <taxon>Batrachospermales</taxon>
        <taxon>Batrachospermaceae</taxon>
        <taxon>Lympha</taxon>
    </lineage>
</organism>